<evidence type="ECO:0000256" key="1">
    <source>
        <dbReference type="ARBA" id="ARBA00004604"/>
    </source>
</evidence>
<feature type="region of interest" description="Disordered" evidence="7">
    <location>
        <begin position="1"/>
        <end position="110"/>
    </location>
</feature>
<keyword evidence="9" id="KW-1185">Reference proteome</keyword>
<feature type="compositionally biased region" description="Acidic residues" evidence="7">
    <location>
        <begin position="8"/>
        <end position="37"/>
    </location>
</feature>
<dbReference type="EMBL" id="CM026428">
    <property type="protein sequence ID" value="KAG0566454.1"/>
    <property type="molecule type" value="Genomic_DNA"/>
</dbReference>
<evidence type="ECO:0000256" key="5">
    <source>
        <dbReference type="ARBA" id="ARBA00023242"/>
    </source>
</evidence>
<evidence type="ECO:0000256" key="4">
    <source>
        <dbReference type="ARBA" id="ARBA00022552"/>
    </source>
</evidence>
<dbReference type="PANTHER" id="PTHR21738:SF0">
    <property type="entry name" value="RIBOSOMAL RNA PROCESSING PROTEIN 36 HOMOLOG"/>
    <property type="match status" value="1"/>
</dbReference>
<keyword evidence="6" id="KW-0687">Ribonucleoprotein</keyword>
<dbReference type="InterPro" id="IPR009292">
    <property type="entry name" value="RRP36"/>
</dbReference>
<keyword evidence="5 6" id="KW-0539">Nucleus</keyword>
<evidence type="ECO:0000313" key="9">
    <source>
        <dbReference type="Proteomes" id="UP000822688"/>
    </source>
</evidence>
<dbReference type="GO" id="GO:0005730">
    <property type="term" value="C:nucleolus"/>
    <property type="evidence" value="ECO:0007669"/>
    <property type="project" value="UniProtKB-SubCell"/>
</dbReference>
<feature type="compositionally biased region" description="Polar residues" evidence="7">
    <location>
        <begin position="65"/>
        <end position="76"/>
    </location>
</feature>
<organism evidence="8 9">
    <name type="scientific">Ceratodon purpureus</name>
    <name type="common">Fire moss</name>
    <name type="synonym">Dicranum purpureum</name>
    <dbReference type="NCBI Taxonomy" id="3225"/>
    <lineage>
        <taxon>Eukaryota</taxon>
        <taxon>Viridiplantae</taxon>
        <taxon>Streptophyta</taxon>
        <taxon>Embryophyta</taxon>
        <taxon>Bryophyta</taxon>
        <taxon>Bryophytina</taxon>
        <taxon>Bryopsida</taxon>
        <taxon>Dicranidae</taxon>
        <taxon>Pseudoditrichales</taxon>
        <taxon>Ditrichaceae</taxon>
        <taxon>Ceratodon</taxon>
    </lineage>
</organism>
<gene>
    <name evidence="8" type="ORF">KC19_7G065200</name>
</gene>
<comment type="function">
    <text evidence="6">Component of the 90S pre-ribosome involved in the maturation of rRNAs. Required for early cleavages of the pre-RNAs in the 40S ribosomal subunit maturation pathway.</text>
</comment>
<comment type="caution">
    <text evidence="8">The sequence shown here is derived from an EMBL/GenBank/DDBJ whole genome shotgun (WGS) entry which is preliminary data.</text>
</comment>
<dbReference type="GO" id="GO:0030686">
    <property type="term" value="C:90S preribosome"/>
    <property type="evidence" value="ECO:0007669"/>
    <property type="project" value="TreeGrafter"/>
</dbReference>
<name>A0A8T0H7W5_CERPU</name>
<accession>A0A8T0H7W5</accession>
<sequence>MGRKKEEEESEHEESDEEQASSDMDESGSGSEDDESESGSGSGTDSEEEELQGQVADVPFEVLQQARSSGQVTSFSRAKKELETKRANKNRPMEITSKKPVPRFREVIQAPKREVRDPRFESLCGKFDESRFKKSYSFIYDEELPAERQRLKKELAKGSGDTEEAKKRLEWIDRELREEQQRRKRAEAAAQHGSKEREAVKQGKKPFYPKKSEQKKEELVEKYQELKVLLYPISFSKIVAESLNCAYCCRQTCGLMVEGVLSCRRVESSTNLWKSGGKRIPPRIIDLYHIDGHKCNIPLAFNNGLPEVLWIFVILKKLGFTRNEGSCWHAEWTAREAENDLRFYMKMPFRETRLK</sequence>
<comment type="subcellular location">
    <subcellularLocation>
        <location evidence="1 6">Nucleus</location>
        <location evidence="1 6">Nucleolus</location>
    </subcellularLocation>
</comment>
<protein>
    <recommendedName>
        <fullName evidence="6">rRNA biogenesis protein RRP36</fullName>
    </recommendedName>
</protein>
<keyword evidence="4 6" id="KW-0698">rRNA processing</keyword>
<dbReference type="Proteomes" id="UP000822688">
    <property type="component" value="Chromosome 7"/>
</dbReference>
<dbReference type="GO" id="GO:0000462">
    <property type="term" value="P:maturation of SSU-rRNA from tricistronic rRNA transcript (SSU-rRNA, 5.8S rRNA, LSU-rRNA)"/>
    <property type="evidence" value="ECO:0007669"/>
    <property type="project" value="TreeGrafter"/>
</dbReference>
<dbReference type="Pfam" id="PF06102">
    <property type="entry name" value="RRP36"/>
    <property type="match status" value="1"/>
</dbReference>
<evidence type="ECO:0000256" key="2">
    <source>
        <dbReference type="ARBA" id="ARBA00009418"/>
    </source>
</evidence>
<comment type="similarity">
    <text evidence="2 6">Belongs to the RRP36 family.</text>
</comment>
<dbReference type="PANTHER" id="PTHR21738">
    <property type="entry name" value="RIBOSOMAL RNA PROCESSING PROTEIN 36 HOMOLOG"/>
    <property type="match status" value="1"/>
</dbReference>
<feature type="region of interest" description="Disordered" evidence="7">
    <location>
        <begin position="182"/>
        <end position="206"/>
    </location>
</feature>
<evidence type="ECO:0000313" key="8">
    <source>
        <dbReference type="EMBL" id="KAG0566454.1"/>
    </source>
</evidence>
<dbReference type="AlphaFoldDB" id="A0A8T0H7W5"/>
<keyword evidence="3 6" id="KW-0690">Ribosome biogenesis</keyword>
<comment type="subunit">
    <text evidence="6">Associates with 90S and pre-40S pre-ribosomal particles.</text>
</comment>
<proteinExistence type="inferred from homology"/>
<evidence type="ECO:0000256" key="6">
    <source>
        <dbReference type="RuleBase" id="RU368027"/>
    </source>
</evidence>
<evidence type="ECO:0000256" key="7">
    <source>
        <dbReference type="SAM" id="MobiDB-lite"/>
    </source>
</evidence>
<evidence type="ECO:0000256" key="3">
    <source>
        <dbReference type="ARBA" id="ARBA00022517"/>
    </source>
</evidence>
<reference evidence="8" key="1">
    <citation type="submission" date="2020-06" db="EMBL/GenBank/DDBJ databases">
        <title>WGS assembly of Ceratodon purpureus strain R40.</title>
        <authorList>
            <person name="Carey S.B."/>
            <person name="Jenkins J."/>
            <person name="Shu S."/>
            <person name="Lovell J.T."/>
            <person name="Sreedasyam A."/>
            <person name="Maumus F."/>
            <person name="Tiley G.P."/>
            <person name="Fernandez-Pozo N."/>
            <person name="Barry K."/>
            <person name="Chen C."/>
            <person name="Wang M."/>
            <person name="Lipzen A."/>
            <person name="Daum C."/>
            <person name="Saski C.A."/>
            <person name="Payton A.C."/>
            <person name="Mcbreen J.C."/>
            <person name="Conrad R.E."/>
            <person name="Kollar L.M."/>
            <person name="Olsson S."/>
            <person name="Huttunen S."/>
            <person name="Landis J.B."/>
            <person name="Wickett N.J."/>
            <person name="Johnson M.G."/>
            <person name="Rensing S.A."/>
            <person name="Grimwood J."/>
            <person name="Schmutz J."/>
            <person name="Mcdaniel S.F."/>
        </authorList>
    </citation>
    <scope>NUCLEOTIDE SEQUENCE</scope>
    <source>
        <strain evidence="8">R40</strain>
    </source>
</reference>